<comment type="caution">
    <text evidence="1">The sequence shown here is derived from an EMBL/GenBank/DDBJ whole genome shotgun (WGS) entry which is preliminary data.</text>
</comment>
<sequence length="137" mass="15170">MSKCGTVEYRIMARIARKKRAVFVRDDFRDISDYDQVGRALRSLTKKGSLIRLGYGVYAKAKKSPINGEAVPVAPLPSLAKEALQRLGVETTSSRLEEAYNAGETTQVPTGRLIGVKGRVNRKLGYRGAFVSYERTT</sequence>
<dbReference type="AlphaFoldDB" id="A0A7C5HDA7"/>
<dbReference type="InterPro" id="IPR045738">
    <property type="entry name" value="DUF6088"/>
</dbReference>
<protein>
    <recommendedName>
        <fullName evidence="2">S-adenosylhomocysteine hydrolase</fullName>
    </recommendedName>
</protein>
<gene>
    <name evidence="1" type="ORF">ENL01_04915</name>
</gene>
<name>A0A7C5HDA7_9CHLB</name>
<dbReference type="Pfam" id="PF19570">
    <property type="entry name" value="DUF6088"/>
    <property type="match status" value="1"/>
</dbReference>
<proteinExistence type="predicted"/>
<dbReference type="Proteomes" id="UP000886059">
    <property type="component" value="Unassembled WGS sequence"/>
</dbReference>
<evidence type="ECO:0000313" key="1">
    <source>
        <dbReference type="EMBL" id="HHE08194.1"/>
    </source>
</evidence>
<accession>A0A7C5HDA7</accession>
<organism evidence="1">
    <name type="scientific">Chlorobaculum parvum</name>
    <dbReference type="NCBI Taxonomy" id="274539"/>
    <lineage>
        <taxon>Bacteria</taxon>
        <taxon>Pseudomonadati</taxon>
        <taxon>Chlorobiota</taxon>
        <taxon>Chlorobiia</taxon>
        <taxon>Chlorobiales</taxon>
        <taxon>Chlorobiaceae</taxon>
        <taxon>Chlorobaculum</taxon>
    </lineage>
</organism>
<reference evidence="1" key="1">
    <citation type="journal article" date="2020" name="mSystems">
        <title>Genome- and Community-Level Interaction Insights into Carbon Utilization and Element Cycling Functions of Hydrothermarchaeota in Hydrothermal Sediment.</title>
        <authorList>
            <person name="Zhou Z."/>
            <person name="Liu Y."/>
            <person name="Xu W."/>
            <person name="Pan J."/>
            <person name="Luo Z.H."/>
            <person name="Li M."/>
        </authorList>
    </citation>
    <scope>NUCLEOTIDE SEQUENCE [LARGE SCALE GENOMIC DNA]</scope>
    <source>
        <strain evidence="1">HyVt-628</strain>
    </source>
</reference>
<evidence type="ECO:0008006" key="2">
    <source>
        <dbReference type="Google" id="ProtNLM"/>
    </source>
</evidence>
<dbReference type="EMBL" id="DRSK01000276">
    <property type="protein sequence ID" value="HHE08194.1"/>
    <property type="molecule type" value="Genomic_DNA"/>
</dbReference>